<dbReference type="PaxDb" id="8022-A0A060XGX3"/>
<name>A0A060XGX3_ONCMY</name>
<keyword evidence="2 7" id="KW-0132">Cell division</keyword>
<dbReference type="GO" id="GO:0051301">
    <property type="term" value="P:cell division"/>
    <property type="evidence" value="ECO:0007669"/>
    <property type="project" value="UniProtKB-UniRule"/>
</dbReference>
<gene>
    <name evidence="10" type="ORF">GSONMT00037773001</name>
</gene>
<dbReference type="PIRSF" id="PIRSF036508">
    <property type="entry name" value="Condns_HCP-6"/>
    <property type="match status" value="1"/>
</dbReference>
<dbReference type="FunFam" id="1.25.10.10:FF:000345">
    <property type="entry name" value="Condensin-2 complex subunit D3"/>
    <property type="match status" value="1"/>
</dbReference>
<evidence type="ECO:0000256" key="1">
    <source>
        <dbReference type="ARBA" id="ARBA00004123"/>
    </source>
</evidence>
<dbReference type="GO" id="GO:0007076">
    <property type="term" value="P:mitotic chromosome condensation"/>
    <property type="evidence" value="ECO:0007669"/>
    <property type="project" value="UniProtKB-UniRule"/>
</dbReference>
<dbReference type="InterPro" id="IPR011989">
    <property type="entry name" value="ARM-like"/>
</dbReference>
<dbReference type="EMBL" id="FR905110">
    <property type="protein sequence ID" value="CDQ76130.1"/>
    <property type="molecule type" value="Genomic_DNA"/>
</dbReference>
<dbReference type="Proteomes" id="UP000193380">
    <property type="component" value="Unassembled WGS sequence"/>
</dbReference>
<keyword evidence="4 7" id="KW-0226">DNA condensation</keyword>
<proteinExistence type="predicted"/>
<dbReference type="PANTHER" id="PTHR14222:SF1">
    <property type="entry name" value="CONDENSIN-2 COMPLEX SUBUNIT D3"/>
    <property type="match status" value="1"/>
</dbReference>
<accession>A0A060XGX3</accession>
<feature type="domain" description="Condensin complex subunit 1 C-terminal" evidence="9">
    <location>
        <begin position="905"/>
        <end position="1070"/>
    </location>
</feature>
<evidence type="ECO:0000256" key="3">
    <source>
        <dbReference type="ARBA" id="ARBA00022776"/>
    </source>
</evidence>
<dbReference type="InterPro" id="IPR012371">
    <property type="entry name" value="NCAPD3"/>
</dbReference>
<feature type="compositionally biased region" description="Acidic residues" evidence="8">
    <location>
        <begin position="138"/>
        <end position="150"/>
    </location>
</feature>
<dbReference type="GO" id="GO:0000796">
    <property type="term" value="C:condensin complex"/>
    <property type="evidence" value="ECO:0007669"/>
    <property type="project" value="UniProtKB-UniRule"/>
</dbReference>
<evidence type="ECO:0000256" key="2">
    <source>
        <dbReference type="ARBA" id="ARBA00022618"/>
    </source>
</evidence>
<dbReference type="PANTHER" id="PTHR14222">
    <property type="entry name" value="CONDENSIN"/>
    <property type="match status" value="1"/>
</dbReference>
<dbReference type="Pfam" id="PF12717">
    <property type="entry name" value="Cnd1"/>
    <property type="match status" value="1"/>
</dbReference>
<keyword evidence="3 7" id="KW-0498">Mitosis</keyword>
<dbReference type="Gene3D" id="1.25.10.10">
    <property type="entry name" value="Leucine-rich Repeat Variant"/>
    <property type="match status" value="2"/>
</dbReference>
<dbReference type="GO" id="GO:0005634">
    <property type="term" value="C:nucleus"/>
    <property type="evidence" value="ECO:0007669"/>
    <property type="project" value="UniProtKB-SubCell"/>
</dbReference>
<evidence type="ECO:0000256" key="5">
    <source>
        <dbReference type="ARBA" id="ARBA00023242"/>
    </source>
</evidence>
<comment type="function">
    <text evidence="7">Regulatory subunit of the condensin-2 complex, a complex which establishes mitotic chromosome architecture and is involved in physical rigidity of the chromatid axis.</text>
</comment>
<reference evidence="10" key="2">
    <citation type="submission" date="2014-03" db="EMBL/GenBank/DDBJ databases">
        <authorList>
            <person name="Genoscope - CEA"/>
        </authorList>
    </citation>
    <scope>NUCLEOTIDE SEQUENCE</scope>
</reference>
<keyword evidence="5 7" id="KW-0539">Nucleus</keyword>
<dbReference type="STRING" id="8022.A0A060XGX3"/>
<organism evidence="10 11">
    <name type="scientific">Oncorhynchus mykiss</name>
    <name type="common">Rainbow trout</name>
    <name type="synonym">Salmo gairdneri</name>
    <dbReference type="NCBI Taxonomy" id="8022"/>
    <lineage>
        <taxon>Eukaryota</taxon>
        <taxon>Metazoa</taxon>
        <taxon>Chordata</taxon>
        <taxon>Craniata</taxon>
        <taxon>Vertebrata</taxon>
        <taxon>Euteleostomi</taxon>
        <taxon>Actinopterygii</taxon>
        <taxon>Neopterygii</taxon>
        <taxon>Teleostei</taxon>
        <taxon>Protacanthopterygii</taxon>
        <taxon>Salmoniformes</taxon>
        <taxon>Salmonidae</taxon>
        <taxon>Salmoninae</taxon>
        <taxon>Oncorhynchus</taxon>
    </lineage>
</organism>
<keyword evidence="6 7" id="KW-0131">Cell cycle</keyword>
<evidence type="ECO:0000256" key="7">
    <source>
        <dbReference type="PIRNR" id="PIRNR036508"/>
    </source>
</evidence>
<protein>
    <recommendedName>
        <fullName evidence="7">Condensin-2 complex subunit D3</fullName>
    </recommendedName>
</protein>
<comment type="subunit">
    <text evidence="7">Component of the condensin-2 complex.</text>
</comment>
<dbReference type="InterPro" id="IPR016024">
    <property type="entry name" value="ARM-type_fold"/>
</dbReference>
<reference evidence="10" key="1">
    <citation type="journal article" date="2014" name="Nat. Commun.">
        <title>The rainbow trout genome provides novel insights into evolution after whole-genome duplication in vertebrates.</title>
        <authorList>
            <person name="Berthelot C."/>
            <person name="Brunet F."/>
            <person name="Chalopin D."/>
            <person name="Juanchich A."/>
            <person name="Bernard M."/>
            <person name="Noel B."/>
            <person name="Bento P."/>
            <person name="Da Silva C."/>
            <person name="Labadie K."/>
            <person name="Alberti A."/>
            <person name="Aury J.M."/>
            <person name="Louis A."/>
            <person name="Dehais P."/>
            <person name="Bardou P."/>
            <person name="Montfort J."/>
            <person name="Klopp C."/>
            <person name="Cabau C."/>
            <person name="Gaspin C."/>
            <person name="Thorgaard G.H."/>
            <person name="Boussaha M."/>
            <person name="Quillet E."/>
            <person name="Guyomard R."/>
            <person name="Galiana D."/>
            <person name="Bobe J."/>
            <person name="Volff J.N."/>
            <person name="Genet C."/>
            <person name="Wincker P."/>
            <person name="Jaillon O."/>
            <person name="Roest Crollius H."/>
            <person name="Guiguen Y."/>
        </authorList>
    </citation>
    <scope>NUCLEOTIDE SEQUENCE [LARGE SCALE GENOMIC DNA]</scope>
</reference>
<feature type="region of interest" description="Disordered" evidence="8">
    <location>
        <begin position="117"/>
        <end position="154"/>
    </location>
</feature>
<dbReference type="GO" id="GO:0000779">
    <property type="term" value="C:condensed chromosome, centromeric region"/>
    <property type="evidence" value="ECO:0007669"/>
    <property type="project" value="UniProtKB-UniRule"/>
</dbReference>
<dbReference type="InterPro" id="IPR032682">
    <property type="entry name" value="Cnd1_C"/>
</dbReference>
<evidence type="ECO:0000313" key="10">
    <source>
        <dbReference type="EMBL" id="CDQ76130.1"/>
    </source>
</evidence>
<dbReference type="GO" id="GO:0010032">
    <property type="term" value="P:meiotic chromosome condensation"/>
    <property type="evidence" value="ECO:0007669"/>
    <property type="project" value="TreeGrafter"/>
</dbReference>
<evidence type="ECO:0000259" key="9">
    <source>
        <dbReference type="Pfam" id="PF12717"/>
    </source>
</evidence>
<evidence type="ECO:0000256" key="4">
    <source>
        <dbReference type="ARBA" id="ARBA00023067"/>
    </source>
</evidence>
<dbReference type="SUPFAM" id="SSF48371">
    <property type="entry name" value="ARM repeat"/>
    <property type="match status" value="1"/>
</dbReference>
<evidence type="ECO:0000256" key="6">
    <source>
        <dbReference type="ARBA" id="ARBA00023306"/>
    </source>
</evidence>
<comment type="subcellular location">
    <subcellularLocation>
        <location evidence="1 7">Nucleus</location>
    </subcellularLocation>
</comment>
<dbReference type="FunFam" id="1.25.10.10:FF:000613">
    <property type="entry name" value="Condensin-2 complex subunit D3"/>
    <property type="match status" value="1"/>
</dbReference>
<sequence length="1418" mass="158597">MLQVLEVKDSQTEKTMLSFIHKKNNKGAGSVWTVFGDNGVSVKSLVAVLSYFVLGGKSKTASVQQRISALQASSLYLLLLGIPGSVVNKMFHQILFDTCLNTVSNCWPQSLVKKRKKDTLKSSQADGKRSKPHRKDNDEMDVDEDEEQDEEVHLSPQDLLKIREGVVLLVKSLLRLLLKFPLKDEPQSADNCVQMFAKLTNFEPVIGELSFGAGQDIDDMRTMPELAYYGLWLLCSSNHGDEKVSLRRVFHRVLYVILMMSKGESGKPSLMMATQAVLAAREQAIGFVSHVVDELKEPALPFLRILLQHISFRMVDKTDYRTRGAQAVAKLLAKMPCGDYASFIKWLFDYSRQSKVAYRMFALDVSMALMEQPEREANENVDAELVSFLSHRFLVHNIVFGRRSDASPTVRGHALTCLAQCLELPSMNATRSIKELFSTTSALTVLDGEGSDGKLYNSFKFSTLNSQTTQKTFKTLPFKTIEITNNDHASFESKDTMALLKRRVSDPKTNVRKCALQAMMGLLKHNVIMLSEGNLTVLSERTRDPALSVKKKALQCLMDLLTAHPENNLVQKAWLRGVVPAVVDAESSVQEKALECLEQTILSQVKSHGSYSYRDAQQTLTWNLLGLLCDHCQDLGRYFSRAFTVWSKQNKFTAAFINNLISHTEAEHAAGAWLLLSKVASSCPRLDYGKILDAWDDLVRSKNVTVATSCHILCVIGDIGEHLNEDTKSRIVEDIITWLKSFEMPLEVISASVETLCRLGKAEAVSDTQTFLNQHCGELVSVCEAYLSGVILNENGAQNLNEDLVVKHLYTLGVASLHCPSKVGKRIVLLVQSVLTSSVEQQSEGSEELACSQPLSQFKASSMPSSVRAHAVITLGKLCLQHEELTRKYLPAFARELELCSELAVRSNVVVVMCDLCVRYTNMVDRYVPNVSACLRDKEPLIRKQTLTMLTNLLQEEFVKWKGSLFFRFIAVLVDSDPTIASLCEYCLVHLLLKKNPVMFSQHFIECIFHFNSYEKHKTYNKFPQAASEKAKFSLKGAQNKERRFTIYRFLLVHFTDAQRFNITIKISQNILACFVDGELPLDGDGAAVLAETFGILSLKEIKLSALSEAAGAGGDEPQEDEQMAMAKAVMQVAQKKVVSQVQKKVFIESMIPIIINLKSMLEQKRSPVLKDLMGYLQLTMQDYRSEVKEFFAADEQLAVEMEYNLKMYEKEMEAQMAHCSLGGDAASGGTPVSTRPIQKSLMKTCSRALRTPDLGEGSPSNKIMTLSTQSGMEEWLRNKSLNVLHLLILGVKILHPFYVTLNPLYYKVGRQPAKQRSGPHRSWVMVTGDRNFTPLDGSVKPKGGVCDRAISTPQGNINEVTFGEGVSAIFSDRRTGSKTGEEGRVLQLISPDQQTPVPRQWNVQSPLNQKRTRQIHQ</sequence>
<evidence type="ECO:0000256" key="8">
    <source>
        <dbReference type="SAM" id="MobiDB-lite"/>
    </source>
</evidence>
<dbReference type="InterPro" id="IPR026971">
    <property type="entry name" value="CND1/NCAPD3"/>
</dbReference>
<dbReference type="GO" id="GO:0042393">
    <property type="term" value="F:histone binding"/>
    <property type="evidence" value="ECO:0007669"/>
    <property type="project" value="TreeGrafter"/>
</dbReference>
<evidence type="ECO:0000313" key="11">
    <source>
        <dbReference type="Proteomes" id="UP000193380"/>
    </source>
</evidence>